<keyword evidence="3" id="KW-1185">Reference proteome</keyword>
<proteinExistence type="predicted"/>
<dbReference type="EMBL" id="JAFLRJ010000041">
    <property type="protein sequence ID" value="MBO0511305.1"/>
    <property type="molecule type" value="Genomic_DNA"/>
</dbReference>
<evidence type="ECO:0008006" key="4">
    <source>
        <dbReference type="Google" id="ProtNLM"/>
    </source>
</evidence>
<evidence type="ECO:0000313" key="3">
    <source>
        <dbReference type="Proteomes" id="UP000664167"/>
    </source>
</evidence>
<organism evidence="2 3">
    <name type="scientific">Streptomyces beijiangensis</name>
    <dbReference type="NCBI Taxonomy" id="163361"/>
    <lineage>
        <taxon>Bacteria</taxon>
        <taxon>Bacillati</taxon>
        <taxon>Actinomycetota</taxon>
        <taxon>Actinomycetes</taxon>
        <taxon>Kitasatosporales</taxon>
        <taxon>Streptomycetaceae</taxon>
        <taxon>Streptomyces</taxon>
    </lineage>
</organism>
<gene>
    <name evidence="2" type="ORF">J0695_05700</name>
</gene>
<comment type="caution">
    <text evidence="2">The sequence shown here is derived from an EMBL/GenBank/DDBJ whole genome shotgun (WGS) entry which is preliminary data.</text>
</comment>
<accession>A0A939F6I4</accession>
<dbReference type="RefSeq" id="WP_206960728.1">
    <property type="nucleotide sequence ID" value="NZ_BAAAJJ010000006.1"/>
</dbReference>
<protein>
    <recommendedName>
        <fullName evidence="4">DUF2530 domain-containing protein</fullName>
    </recommendedName>
</protein>
<feature type="transmembrane region" description="Helical" evidence="1">
    <location>
        <begin position="21"/>
        <end position="42"/>
    </location>
</feature>
<name>A0A939F6I4_9ACTN</name>
<reference evidence="2" key="1">
    <citation type="submission" date="2021-03" db="EMBL/GenBank/DDBJ databases">
        <title>Streptomyces poriferae sp. nov., a novel marine sponge-derived Actinobacteria species with anti-MRSA activity.</title>
        <authorList>
            <person name="Sandoval-Powers M."/>
            <person name="Kralova S."/>
            <person name="Nguyen G.-S."/>
            <person name="Fawwal D."/>
            <person name="Degnes K."/>
            <person name="Klinkenberg G."/>
            <person name="Sletta H."/>
            <person name="Wentzel A."/>
            <person name="Liles M.R."/>
        </authorList>
    </citation>
    <scope>NUCLEOTIDE SEQUENCE</scope>
    <source>
        <strain evidence="2">DSM 41794</strain>
    </source>
</reference>
<evidence type="ECO:0000313" key="2">
    <source>
        <dbReference type="EMBL" id="MBO0511305.1"/>
    </source>
</evidence>
<feature type="transmembrane region" description="Helical" evidence="1">
    <location>
        <begin position="48"/>
        <end position="64"/>
    </location>
</feature>
<keyword evidence="1" id="KW-0812">Transmembrane</keyword>
<dbReference type="Proteomes" id="UP000664167">
    <property type="component" value="Unassembled WGS sequence"/>
</dbReference>
<evidence type="ECO:0000256" key="1">
    <source>
        <dbReference type="SAM" id="Phobius"/>
    </source>
</evidence>
<dbReference type="AlphaFoldDB" id="A0A939F6I4"/>
<sequence>MSSDLGPGLAPEEQGSRLADSIGWIVLACVLLMWFAVCNLIGGWPRWAIGIGAAVALCLLGRWFQRRLRR</sequence>
<keyword evidence="1" id="KW-1133">Transmembrane helix</keyword>
<keyword evidence="1" id="KW-0472">Membrane</keyword>